<comment type="caution">
    <text evidence="1">The sequence shown here is derived from an EMBL/GenBank/DDBJ whole genome shotgun (WGS) entry which is preliminary data.</text>
</comment>
<gene>
    <name evidence="1" type="ORF">KUCAC02_007438</name>
</gene>
<reference evidence="1" key="1">
    <citation type="submission" date="2022-05" db="EMBL/GenBank/DDBJ databases">
        <title>Chromosome-level genome of Chaenocephalus aceratus.</title>
        <authorList>
            <person name="Park H."/>
        </authorList>
    </citation>
    <scope>NUCLEOTIDE SEQUENCE</scope>
    <source>
        <strain evidence="1">KU_202001</strain>
    </source>
</reference>
<evidence type="ECO:0000313" key="2">
    <source>
        <dbReference type="Proteomes" id="UP001057452"/>
    </source>
</evidence>
<name>A0ACB9X750_CHAAC</name>
<dbReference type="Proteomes" id="UP001057452">
    <property type="component" value="Chromosome 8"/>
</dbReference>
<accession>A0ACB9X750</accession>
<dbReference type="EMBL" id="CM043792">
    <property type="protein sequence ID" value="KAI4821860.1"/>
    <property type="molecule type" value="Genomic_DNA"/>
</dbReference>
<evidence type="ECO:0000313" key="1">
    <source>
        <dbReference type="EMBL" id="KAI4821860.1"/>
    </source>
</evidence>
<protein>
    <submittedName>
        <fullName evidence="1">Uncharacterized protein</fullName>
    </submittedName>
</protein>
<sequence length="70" mass="7521">MGSAGCTQTLFLEKMISPSRPERSDEPPGLKVRRSEALEEARRRSRPRDISSGTGTLGPSSGYLGAEKGD</sequence>
<organism evidence="1 2">
    <name type="scientific">Chaenocephalus aceratus</name>
    <name type="common">Blackfin icefish</name>
    <name type="synonym">Chaenichthys aceratus</name>
    <dbReference type="NCBI Taxonomy" id="36190"/>
    <lineage>
        <taxon>Eukaryota</taxon>
        <taxon>Metazoa</taxon>
        <taxon>Chordata</taxon>
        <taxon>Craniata</taxon>
        <taxon>Vertebrata</taxon>
        <taxon>Euteleostomi</taxon>
        <taxon>Actinopterygii</taxon>
        <taxon>Neopterygii</taxon>
        <taxon>Teleostei</taxon>
        <taxon>Neoteleostei</taxon>
        <taxon>Acanthomorphata</taxon>
        <taxon>Eupercaria</taxon>
        <taxon>Perciformes</taxon>
        <taxon>Notothenioidei</taxon>
        <taxon>Channichthyidae</taxon>
        <taxon>Chaenocephalus</taxon>
    </lineage>
</organism>
<proteinExistence type="predicted"/>
<keyword evidence="2" id="KW-1185">Reference proteome</keyword>